<feature type="compositionally biased region" description="Basic and acidic residues" evidence="1">
    <location>
        <begin position="224"/>
        <end position="238"/>
    </location>
</feature>
<sequence>MGKRIAPGDKIPFFQYDTPYSAQNSFRALLEQNAPLVLVFMSNFGHPVTRTFVSRYSHSRYKLTGGGFAMVVRSYPEKLAENIGPRSLPYPLLCDAEGVLYDLLDIPSKTGFWRTCSLEGWRILKKARRRGYVMPAHQPQQMPLTLILDADGTVLFSHYGSSLTDVPEDCGAMQNLLAELDLLPEEPEEETDDFASDDYEEEGYDEEEAYDEGEEEDYDPDADDFAHVPDDSDVREYNSPKLSHTVLLGLLDDPYEDD</sequence>
<evidence type="ECO:0000256" key="1">
    <source>
        <dbReference type="SAM" id="MobiDB-lite"/>
    </source>
</evidence>
<evidence type="ECO:0008006" key="4">
    <source>
        <dbReference type="Google" id="ProtNLM"/>
    </source>
</evidence>
<comment type="caution">
    <text evidence="2">The sequence shown here is derived from an EMBL/GenBank/DDBJ whole genome shotgun (WGS) entry which is preliminary data.</text>
</comment>
<dbReference type="RefSeq" id="WP_193502607.1">
    <property type="nucleotide sequence ID" value="NZ_JADCKC010000003.1"/>
</dbReference>
<dbReference type="EMBL" id="JADCKC010000003">
    <property type="protein sequence ID" value="MBE5038448.1"/>
    <property type="molecule type" value="Genomic_DNA"/>
</dbReference>
<reference evidence="2 3" key="1">
    <citation type="submission" date="2020-10" db="EMBL/GenBank/DDBJ databases">
        <title>ChiBAC.</title>
        <authorList>
            <person name="Zenner C."/>
            <person name="Hitch T.C.A."/>
            <person name="Clavel T."/>
        </authorList>
    </citation>
    <scope>NUCLEOTIDE SEQUENCE [LARGE SCALE GENOMIC DNA]</scope>
    <source>
        <strain evidence="2 3">DSM 109015</strain>
    </source>
</reference>
<organism evidence="2 3">
    <name type="scientific">Gemmiger gallinarum</name>
    <dbReference type="NCBI Taxonomy" id="2779354"/>
    <lineage>
        <taxon>Bacteria</taxon>
        <taxon>Bacillati</taxon>
        <taxon>Bacillota</taxon>
        <taxon>Clostridia</taxon>
        <taxon>Eubacteriales</taxon>
        <taxon>Gemmiger</taxon>
    </lineage>
</organism>
<proteinExistence type="predicted"/>
<dbReference type="Gene3D" id="3.40.30.10">
    <property type="entry name" value="Glutaredoxin"/>
    <property type="match status" value="1"/>
</dbReference>
<feature type="region of interest" description="Disordered" evidence="1">
    <location>
        <begin position="182"/>
        <end position="239"/>
    </location>
</feature>
<name>A0ABR9R5M1_9FIRM</name>
<feature type="compositionally biased region" description="Acidic residues" evidence="1">
    <location>
        <begin position="182"/>
        <end position="223"/>
    </location>
</feature>
<evidence type="ECO:0000313" key="3">
    <source>
        <dbReference type="Proteomes" id="UP000768567"/>
    </source>
</evidence>
<keyword evidence="3" id="KW-1185">Reference proteome</keyword>
<dbReference type="InterPro" id="IPR036249">
    <property type="entry name" value="Thioredoxin-like_sf"/>
</dbReference>
<dbReference type="Proteomes" id="UP000768567">
    <property type="component" value="Unassembled WGS sequence"/>
</dbReference>
<accession>A0ABR9R5M1</accession>
<dbReference type="SUPFAM" id="SSF52833">
    <property type="entry name" value="Thioredoxin-like"/>
    <property type="match status" value="1"/>
</dbReference>
<gene>
    <name evidence="2" type="ORF">INF35_11685</name>
</gene>
<protein>
    <recommendedName>
        <fullName evidence="4">AhpC/TSA family protein</fullName>
    </recommendedName>
</protein>
<evidence type="ECO:0000313" key="2">
    <source>
        <dbReference type="EMBL" id="MBE5038448.1"/>
    </source>
</evidence>